<keyword evidence="4" id="KW-1133">Transmembrane helix</keyword>
<dbReference type="STRING" id="653733.Selin_1505"/>
<dbReference type="SMART" id="SM00563">
    <property type="entry name" value="PlsC"/>
    <property type="match status" value="1"/>
</dbReference>
<organism evidence="6 7">
    <name type="scientific">Desulfurispirillum indicum (strain ATCC BAA-1389 / DSM 22839 / S5)</name>
    <dbReference type="NCBI Taxonomy" id="653733"/>
    <lineage>
        <taxon>Bacteria</taxon>
        <taxon>Pseudomonadati</taxon>
        <taxon>Chrysiogenota</taxon>
        <taxon>Chrysiogenia</taxon>
        <taxon>Chrysiogenales</taxon>
        <taxon>Chrysiogenaceae</taxon>
        <taxon>Desulfurispirillum</taxon>
    </lineage>
</organism>
<protein>
    <submittedName>
        <fullName evidence="6">Phospholipid/glycerol acyltransferase</fullName>
    </submittedName>
</protein>
<dbReference type="HOGENOM" id="CLU_027938_4_5_0"/>
<dbReference type="KEGG" id="din:Selin_1505"/>
<dbReference type="Proteomes" id="UP000002572">
    <property type="component" value="Chromosome"/>
</dbReference>
<name>E6W6Z5_DESIS</name>
<dbReference type="EMBL" id="CP002432">
    <property type="protein sequence ID" value="ADU66238.1"/>
    <property type="molecule type" value="Genomic_DNA"/>
</dbReference>
<evidence type="ECO:0000313" key="7">
    <source>
        <dbReference type="Proteomes" id="UP000002572"/>
    </source>
</evidence>
<evidence type="ECO:0000313" key="6">
    <source>
        <dbReference type="EMBL" id="ADU66238.1"/>
    </source>
</evidence>
<evidence type="ECO:0000256" key="2">
    <source>
        <dbReference type="ARBA" id="ARBA00022679"/>
    </source>
</evidence>
<dbReference type="GO" id="GO:0003841">
    <property type="term" value="F:1-acylglycerol-3-phosphate O-acyltransferase activity"/>
    <property type="evidence" value="ECO:0007669"/>
    <property type="project" value="TreeGrafter"/>
</dbReference>
<evidence type="ECO:0000256" key="1">
    <source>
        <dbReference type="ARBA" id="ARBA00005189"/>
    </source>
</evidence>
<dbReference type="InterPro" id="IPR002123">
    <property type="entry name" value="Plipid/glycerol_acylTrfase"/>
</dbReference>
<feature type="transmembrane region" description="Helical" evidence="4">
    <location>
        <begin position="12"/>
        <end position="33"/>
    </location>
</feature>
<dbReference type="GO" id="GO:0006654">
    <property type="term" value="P:phosphatidic acid biosynthetic process"/>
    <property type="evidence" value="ECO:0007669"/>
    <property type="project" value="TreeGrafter"/>
</dbReference>
<gene>
    <name evidence="6" type="ordered locus">Selin_1505</name>
</gene>
<reference evidence="6 7" key="1">
    <citation type="submission" date="2010-12" db="EMBL/GenBank/DDBJ databases">
        <title>Complete sequence of Desulfurispirillum indicum S5.</title>
        <authorList>
            <consortium name="US DOE Joint Genome Institute"/>
            <person name="Lucas S."/>
            <person name="Copeland A."/>
            <person name="Lapidus A."/>
            <person name="Cheng J.-F."/>
            <person name="Goodwin L."/>
            <person name="Pitluck S."/>
            <person name="Chertkov O."/>
            <person name="Held B."/>
            <person name="Detter J.C."/>
            <person name="Han C."/>
            <person name="Tapia R."/>
            <person name="Land M."/>
            <person name="Hauser L."/>
            <person name="Kyrpides N."/>
            <person name="Ivanova N."/>
            <person name="Mikhailova N."/>
            <person name="Haggblom M."/>
            <person name="Rauschenbach I."/>
            <person name="Bini E."/>
            <person name="Woyke T."/>
        </authorList>
    </citation>
    <scope>NUCLEOTIDE SEQUENCE [LARGE SCALE GENOMIC DNA]</scope>
    <source>
        <strain evidence="7">ATCC BAA-1389 / DSM 22839 / S5</strain>
    </source>
</reference>
<evidence type="ECO:0000259" key="5">
    <source>
        <dbReference type="SMART" id="SM00563"/>
    </source>
</evidence>
<keyword evidence="7" id="KW-1185">Reference proteome</keyword>
<keyword evidence="3 6" id="KW-0012">Acyltransferase</keyword>
<accession>E6W6Z5</accession>
<dbReference type="AlphaFoldDB" id="E6W6Z5"/>
<dbReference type="eggNOG" id="COG0204">
    <property type="taxonomic scope" value="Bacteria"/>
</dbReference>
<keyword evidence="4" id="KW-0812">Transmembrane</keyword>
<dbReference type="SUPFAM" id="SSF69593">
    <property type="entry name" value="Glycerol-3-phosphate (1)-acyltransferase"/>
    <property type="match status" value="1"/>
</dbReference>
<keyword evidence="4" id="KW-0472">Membrane</keyword>
<dbReference type="CDD" id="cd07989">
    <property type="entry name" value="LPLAT_AGPAT-like"/>
    <property type="match status" value="1"/>
</dbReference>
<feature type="domain" description="Phospholipid/glycerol acyltransferase" evidence="5">
    <location>
        <begin position="46"/>
        <end position="162"/>
    </location>
</feature>
<dbReference type="PANTHER" id="PTHR10434">
    <property type="entry name" value="1-ACYL-SN-GLYCEROL-3-PHOSPHATE ACYLTRANSFERASE"/>
    <property type="match status" value="1"/>
</dbReference>
<comment type="pathway">
    <text evidence="1">Lipid metabolism.</text>
</comment>
<dbReference type="InParanoid" id="E6W6Z5"/>
<evidence type="ECO:0000256" key="3">
    <source>
        <dbReference type="ARBA" id="ARBA00023315"/>
    </source>
</evidence>
<dbReference type="Pfam" id="PF01553">
    <property type="entry name" value="Acyltransferase"/>
    <property type="match status" value="1"/>
</dbReference>
<evidence type="ECO:0000256" key="4">
    <source>
        <dbReference type="SAM" id="Phobius"/>
    </source>
</evidence>
<sequence>MGKTVKQRLYQFYIGFLVNFSRMLFFVLNRLQVKGDQYIPTDARAVLYVSNHVSFLETMAIPMTIVGRQKVHTLRIAAKEELLQIPVIGRVLRSIHIIPVKRGSGAKAYAAILQNIRQGNSILVFPEGTRAKDGIMKRPKRAIGKLMHESGLPIVPIRVDGLHTWRLWKLGQKGALTFGEPFAIDEILPVNQDEEAIDYQLVADKVMEKIRSLC</sequence>
<proteinExistence type="predicted"/>
<dbReference type="PANTHER" id="PTHR10434:SF11">
    <property type="entry name" value="1-ACYL-SN-GLYCEROL-3-PHOSPHATE ACYLTRANSFERASE"/>
    <property type="match status" value="1"/>
</dbReference>
<keyword evidence="2 6" id="KW-0808">Transferase</keyword>